<keyword evidence="10" id="KW-1185">Reference proteome</keyword>
<comment type="function">
    <text evidence="6">Component of the sequence-specific heterotrimeric transcription factor (NF-Y) which specifically recognizes a 5'-CCAAT-3' box motif found in the promoters of its target genes.</text>
</comment>
<dbReference type="EMBL" id="KB302615">
    <property type="protein sequence ID" value="ELU04149.1"/>
    <property type="molecule type" value="Genomic_DNA"/>
</dbReference>
<dbReference type="STRING" id="283909.R7UDT0"/>
<dbReference type="PRINTS" id="PR00616">
    <property type="entry name" value="CCAATSUBUNTB"/>
</dbReference>
<reference evidence="9" key="3">
    <citation type="submission" date="2015-06" db="UniProtKB">
        <authorList>
            <consortium name="EnsemblMetazoa"/>
        </authorList>
    </citation>
    <scope>IDENTIFICATION</scope>
</reference>
<gene>
    <name evidence="8" type="ORF">CAPTEDRAFT_219591</name>
</gene>
<evidence type="ECO:0000256" key="3">
    <source>
        <dbReference type="ARBA" id="ARBA00023125"/>
    </source>
</evidence>
<evidence type="ECO:0000256" key="5">
    <source>
        <dbReference type="ARBA" id="ARBA00023242"/>
    </source>
</evidence>
<evidence type="ECO:0000256" key="7">
    <source>
        <dbReference type="SAM" id="MobiDB-lite"/>
    </source>
</evidence>
<evidence type="ECO:0000313" key="8">
    <source>
        <dbReference type="EMBL" id="ELU04149.1"/>
    </source>
</evidence>
<dbReference type="Pfam" id="PF02045">
    <property type="entry name" value="CBFB_NFYA"/>
    <property type="match status" value="1"/>
</dbReference>
<dbReference type="Gene3D" id="6.10.250.2430">
    <property type="match status" value="1"/>
</dbReference>
<name>R7UDT0_CAPTE</name>
<comment type="subcellular location">
    <subcellularLocation>
        <location evidence="1 6">Nucleus</location>
    </subcellularLocation>
</comment>
<organism evidence="8">
    <name type="scientific">Capitella teleta</name>
    <name type="common">Polychaete worm</name>
    <dbReference type="NCBI Taxonomy" id="283909"/>
    <lineage>
        <taxon>Eukaryota</taxon>
        <taxon>Metazoa</taxon>
        <taxon>Spiralia</taxon>
        <taxon>Lophotrochozoa</taxon>
        <taxon>Annelida</taxon>
        <taxon>Polychaeta</taxon>
        <taxon>Sedentaria</taxon>
        <taxon>Scolecida</taxon>
        <taxon>Capitellidae</taxon>
        <taxon>Capitella</taxon>
    </lineage>
</organism>
<comment type="similarity">
    <text evidence="6">Belongs to the NFYA/HAP2 subunit family.</text>
</comment>
<keyword evidence="3 6" id="KW-0238">DNA-binding</keyword>
<dbReference type="GO" id="GO:0005634">
    <property type="term" value="C:nucleus"/>
    <property type="evidence" value="ECO:0007669"/>
    <property type="project" value="UniProtKB-SubCell"/>
</dbReference>
<comment type="subunit">
    <text evidence="6">Heterotrimer.</text>
</comment>
<evidence type="ECO:0000256" key="2">
    <source>
        <dbReference type="ARBA" id="ARBA00023015"/>
    </source>
</evidence>
<dbReference type="AlphaFoldDB" id="R7UDT0"/>
<keyword evidence="5 6" id="KW-0539">Nucleus</keyword>
<dbReference type="GO" id="GO:0003700">
    <property type="term" value="F:DNA-binding transcription factor activity"/>
    <property type="evidence" value="ECO:0007669"/>
    <property type="project" value="UniProtKB-UniRule"/>
</dbReference>
<sequence>MLEMRSTQKSIDVPPPQMTALSLVQIPATLDPSRMQQEVALAEGAGERVAYVNPKQYNRILKRRQARAKLEAGGKIPPARQKYLHESRRQHALKRVRASGGKFAKSANCDRLTADKENSIADLRSLSPHQF</sequence>
<dbReference type="Proteomes" id="UP000014760">
    <property type="component" value="Unassembled WGS sequence"/>
</dbReference>
<keyword evidence="4 6" id="KW-0804">Transcription</keyword>
<dbReference type="InterPro" id="IPR001289">
    <property type="entry name" value="NFYA"/>
</dbReference>
<dbReference type="OrthoDB" id="1097733at2759"/>
<dbReference type="PROSITE" id="PS51152">
    <property type="entry name" value="NFYA_HAP2_2"/>
    <property type="match status" value="1"/>
</dbReference>
<evidence type="ECO:0000256" key="6">
    <source>
        <dbReference type="RuleBase" id="RU367155"/>
    </source>
</evidence>
<proteinExistence type="inferred from homology"/>
<dbReference type="PANTHER" id="PTHR12632">
    <property type="entry name" value="TRANSCRIPTION FACTOR NF-Y ALPHA-RELATED"/>
    <property type="match status" value="1"/>
</dbReference>
<evidence type="ECO:0000256" key="4">
    <source>
        <dbReference type="ARBA" id="ARBA00023163"/>
    </source>
</evidence>
<reference evidence="10" key="1">
    <citation type="submission" date="2012-12" db="EMBL/GenBank/DDBJ databases">
        <authorList>
            <person name="Hellsten U."/>
            <person name="Grimwood J."/>
            <person name="Chapman J.A."/>
            <person name="Shapiro H."/>
            <person name="Aerts A."/>
            <person name="Otillar R.P."/>
            <person name="Terry A.Y."/>
            <person name="Boore J.L."/>
            <person name="Simakov O."/>
            <person name="Marletaz F."/>
            <person name="Cho S.-J."/>
            <person name="Edsinger-Gonzales E."/>
            <person name="Havlak P."/>
            <person name="Kuo D.-H."/>
            <person name="Larsson T."/>
            <person name="Lv J."/>
            <person name="Arendt D."/>
            <person name="Savage R."/>
            <person name="Osoegawa K."/>
            <person name="de Jong P."/>
            <person name="Lindberg D.R."/>
            <person name="Seaver E.C."/>
            <person name="Weisblat D.A."/>
            <person name="Putnam N.H."/>
            <person name="Grigoriev I.V."/>
            <person name="Rokhsar D.S."/>
        </authorList>
    </citation>
    <scope>NUCLEOTIDE SEQUENCE</scope>
    <source>
        <strain evidence="10">I ESC-2004</strain>
    </source>
</reference>
<dbReference type="SMART" id="SM00521">
    <property type="entry name" value="CBF"/>
    <property type="match status" value="1"/>
</dbReference>
<evidence type="ECO:0000256" key="1">
    <source>
        <dbReference type="ARBA" id="ARBA00004123"/>
    </source>
</evidence>
<protein>
    <recommendedName>
        <fullName evidence="6">Nuclear transcription factor Y subunit</fullName>
    </recommendedName>
</protein>
<keyword evidence="2 6" id="KW-0805">Transcription regulation</keyword>
<evidence type="ECO:0000313" key="10">
    <source>
        <dbReference type="Proteomes" id="UP000014760"/>
    </source>
</evidence>
<dbReference type="HOGENOM" id="CLU_1929561_0_0_1"/>
<reference evidence="8 10" key="2">
    <citation type="journal article" date="2013" name="Nature">
        <title>Insights into bilaterian evolution from three spiralian genomes.</title>
        <authorList>
            <person name="Simakov O."/>
            <person name="Marletaz F."/>
            <person name="Cho S.J."/>
            <person name="Edsinger-Gonzales E."/>
            <person name="Havlak P."/>
            <person name="Hellsten U."/>
            <person name="Kuo D.H."/>
            <person name="Larsson T."/>
            <person name="Lv J."/>
            <person name="Arendt D."/>
            <person name="Savage R."/>
            <person name="Osoegawa K."/>
            <person name="de Jong P."/>
            <person name="Grimwood J."/>
            <person name="Chapman J.A."/>
            <person name="Shapiro H."/>
            <person name="Aerts A."/>
            <person name="Otillar R.P."/>
            <person name="Terry A.Y."/>
            <person name="Boore J.L."/>
            <person name="Grigoriev I.V."/>
            <person name="Lindberg D.R."/>
            <person name="Seaver E.C."/>
            <person name="Weisblat D.A."/>
            <person name="Putnam N.H."/>
            <person name="Rokhsar D.S."/>
        </authorList>
    </citation>
    <scope>NUCLEOTIDE SEQUENCE</scope>
    <source>
        <strain evidence="8 10">I ESC-2004</strain>
    </source>
</reference>
<feature type="region of interest" description="Disordered" evidence="7">
    <location>
        <begin position="68"/>
        <end position="90"/>
    </location>
</feature>
<dbReference type="EMBL" id="AMQN01001468">
    <property type="status" value="NOT_ANNOTATED_CDS"/>
    <property type="molecule type" value="Genomic_DNA"/>
</dbReference>
<dbReference type="GO" id="GO:0003677">
    <property type="term" value="F:DNA binding"/>
    <property type="evidence" value="ECO:0007669"/>
    <property type="project" value="UniProtKB-KW"/>
</dbReference>
<dbReference type="EnsemblMetazoa" id="CapteT219591">
    <property type="protein sequence ID" value="CapteP219591"/>
    <property type="gene ID" value="CapteG219591"/>
</dbReference>
<accession>R7UDT0</accession>
<evidence type="ECO:0000313" key="9">
    <source>
        <dbReference type="EnsemblMetazoa" id="CapteP219591"/>
    </source>
</evidence>